<organism evidence="2 3">
    <name type="scientific">Panicum virgatum</name>
    <name type="common">Blackwell switchgrass</name>
    <dbReference type="NCBI Taxonomy" id="38727"/>
    <lineage>
        <taxon>Eukaryota</taxon>
        <taxon>Viridiplantae</taxon>
        <taxon>Streptophyta</taxon>
        <taxon>Embryophyta</taxon>
        <taxon>Tracheophyta</taxon>
        <taxon>Spermatophyta</taxon>
        <taxon>Magnoliopsida</taxon>
        <taxon>Liliopsida</taxon>
        <taxon>Poales</taxon>
        <taxon>Poaceae</taxon>
        <taxon>PACMAD clade</taxon>
        <taxon>Panicoideae</taxon>
        <taxon>Panicodae</taxon>
        <taxon>Paniceae</taxon>
        <taxon>Panicinae</taxon>
        <taxon>Panicum</taxon>
        <taxon>Panicum sect. Hiantes</taxon>
    </lineage>
</organism>
<feature type="compositionally biased region" description="Basic residues" evidence="1">
    <location>
        <begin position="42"/>
        <end position="51"/>
    </location>
</feature>
<name>A0A8T0TRT0_PANVG</name>
<comment type="caution">
    <text evidence="2">The sequence shown here is derived from an EMBL/GenBank/DDBJ whole genome shotgun (WGS) entry which is preliminary data.</text>
</comment>
<keyword evidence="3" id="KW-1185">Reference proteome</keyword>
<accession>A0A8T0TRT0</accession>
<evidence type="ECO:0000313" key="3">
    <source>
        <dbReference type="Proteomes" id="UP000823388"/>
    </source>
</evidence>
<feature type="region of interest" description="Disordered" evidence="1">
    <location>
        <begin position="33"/>
        <end position="58"/>
    </location>
</feature>
<gene>
    <name evidence="2" type="ORF">PVAP13_4KG139620</name>
</gene>
<dbReference type="EMBL" id="CM029043">
    <property type="protein sequence ID" value="KAG2611755.1"/>
    <property type="molecule type" value="Genomic_DNA"/>
</dbReference>
<reference evidence="2" key="1">
    <citation type="submission" date="2020-05" db="EMBL/GenBank/DDBJ databases">
        <title>WGS assembly of Panicum virgatum.</title>
        <authorList>
            <person name="Lovell J.T."/>
            <person name="Jenkins J."/>
            <person name="Shu S."/>
            <person name="Juenger T.E."/>
            <person name="Schmutz J."/>
        </authorList>
    </citation>
    <scope>NUCLEOTIDE SEQUENCE</scope>
    <source>
        <strain evidence="2">AP13</strain>
    </source>
</reference>
<feature type="region of interest" description="Disordered" evidence="1">
    <location>
        <begin position="99"/>
        <end position="125"/>
    </location>
</feature>
<sequence>MRHGSPPNSKIAGDAKEAVDNCVAEFSPVLIRARGGVQAGQAHHRDRRRPHPRLEQPRVRRQRQVLALYLRRYREIEGTRPRARHTLMVALEHPTAPAVEAEVQSPAPPSPGLDLQLGPPQVRDVTELGPHADVCAVWRAADAAAAA</sequence>
<evidence type="ECO:0000313" key="2">
    <source>
        <dbReference type="EMBL" id="KAG2611755.1"/>
    </source>
</evidence>
<dbReference type="AlphaFoldDB" id="A0A8T0TRT0"/>
<proteinExistence type="predicted"/>
<evidence type="ECO:0000256" key="1">
    <source>
        <dbReference type="SAM" id="MobiDB-lite"/>
    </source>
</evidence>
<dbReference type="Proteomes" id="UP000823388">
    <property type="component" value="Chromosome 4K"/>
</dbReference>
<protein>
    <submittedName>
        <fullName evidence="2">Uncharacterized protein</fullName>
    </submittedName>
</protein>